<evidence type="ECO:0000313" key="3">
    <source>
        <dbReference type="Proteomes" id="UP001596395"/>
    </source>
</evidence>
<proteinExistence type="predicted"/>
<evidence type="ECO:0000256" key="1">
    <source>
        <dbReference type="SAM" id="Phobius"/>
    </source>
</evidence>
<keyword evidence="1" id="KW-0812">Transmembrane</keyword>
<organism evidence="2 3">
    <name type="scientific">Halorubellus litoreus</name>
    <dbReference type="NCBI Taxonomy" id="755308"/>
    <lineage>
        <taxon>Archaea</taxon>
        <taxon>Methanobacteriati</taxon>
        <taxon>Methanobacteriota</taxon>
        <taxon>Stenosarchaea group</taxon>
        <taxon>Halobacteria</taxon>
        <taxon>Halobacteriales</taxon>
        <taxon>Halorubellaceae</taxon>
        <taxon>Halorubellus</taxon>
    </lineage>
</organism>
<feature type="transmembrane region" description="Helical" evidence="1">
    <location>
        <begin position="12"/>
        <end position="30"/>
    </location>
</feature>
<gene>
    <name evidence="2" type="ORF">ACFQGB_17315</name>
</gene>
<dbReference type="Proteomes" id="UP001596395">
    <property type="component" value="Unassembled WGS sequence"/>
</dbReference>
<keyword evidence="1" id="KW-0472">Membrane</keyword>
<dbReference type="EMBL" id="JBHSXN010000003">
    <property type="protein sequence ID" value="MFC6954627.1"/>
    <property type="molecule type" value="Genomic_DNA"/>
</dbReference>
<name>A0ABD5VKP0_9EURY</name>
<sequence>MSDSLAPELFRYGVGVGGAIIVAVVGTLFFEPPIRYLLYGIAVLDAVVTPYVIGKAMEQNDTATA</sequence>
<dbReference type="AlphaFoldDB" id="A0ABD5VKP0"/>
<evidence type="ECO:0000313" key="2">
    <source>
        <dbReference type="EMBL" id="MFC6954627.1"/>
    </source>
</evidence>
<keyword evidence="3" id="KW-1185">Reference proteome</keyword>
<accession>A0ABD5VKP0</accession>
<feature type="transmembrane region" description="Helical" evidence="1">
    <location>
        <begin position="36"/>
        <end position="53"/>
    </location>
</feature>
<reference evidence="2 3" key="1">
    <citation type="journal article" date="2019" name="Int. J. Syst. Evol. Microbiol.">
        <title>The Global Catalogue of Microorganisms (GCM) 10K type strain sequencing project: providing services to taxonomists for standard genome sequencing and annotation.</title>
        <authorList>
            <consortium name="The Broad Institute Genomics Platform"/>
            <consortium name="The Broad Institute Genome Sequencing Center for Infectious Disease"/>
            <person name="Wu L."/>
            <person name="Ma J."/>
        </authorList>
    </citation>
    <scope>NUCLEOTIDE SEQUENCE [LARGE SCALE GENOMIC DNA]</scope>
    <source>
        <strain evidence="2 3">GX26</strain>
    </source>
</reference>
<comment type="caution">
    <text evidence="2">The sequence shown here is derived from an EMBL/GenBank/DDBJ whole genome shotgun (WGS) entry which is preliminary data.</text>
</comment>
<protein>
    <submittedName>
        <fullName evidence="2">Uncharacterized protein</fullName>
    </submittedName>
</protein>
<keyword evidence="1" id="KW-1133">Transmembrane helix</keyword>
<dbReference type="RefSeq" id="WP_336351565.1">
    <property type="nucleotide sequence ID" value="NZ_JAZAQL010000003.1"/>
</dbReference>